<evidence type="ECO:0000313" key="2">
    <source>
        <dbReference type="Proteomes" id="UP000032417"/>
    </source>
</evidence>
<reference evidence="1 2" key="1">
    <citation type="submission" date="2014-08" db="EMBL/GenBank/DDBJ databases">
        <authorList>
            <person name="Wibberg D."/>
        </authorList>
    </citation>
    <scope>NUCLEOTIDE SEQUENCE [LARGE SCALE GENOMIC DNA]</scope>
    <source>
        <strain evidence="2">ING2-E5B</strain>
    </source>
</reference>
<dbReference type="HOGENOM" id="CLU_3375195_0_0_10"/>
<proteinExistence type="predicted"/>
<gene>
    <name evidence="1" type="ORF">ING2E5B_0980</name>
</gene>
<name>A0A098BYJ6_9BACT</name>
<dbReference type="Proteomes" id="UP000032417">
    <property type="component" value="Chromosome 1"/>
</dbReference>
<accession>A0A098BYJ6</accession>
<evidence type="ECO:0000313" key="1">
    <source>
        <dbReference type="EMBL" id="CEA15734.1"/>
    </source>
</evidence>
<keyword evidence="2" id="KW-1185">Reference proteome</keyword>
<protein>
    <submittedName>
        <fullName evidence="1">Putative membrane protein</fullName>
    </submittedName>
</protein>
<dbReference type="EMBL" id="LN515532">
    <property type="protein sequence ID" value="CEA15734.1"/>
    <property type="molecule type" value="Genomic_DNA"/>
</dbReference>
<sequence length="34" mass="3871">MIMNEPAESEKQLLRHFNSFNGTVLSAIGLMIMF</sequence>
<dbReference type="AlphaFoldDB" id="A0A098BYJ6"/>
<dbReference type="KEGG" id="pbt:ING2E5B_0980"/>
<organism evidence="1 2">
    <name type="scientific">Fermentimonas caenicola</name>
    <dbReference type="NCBI Taxonomy" id="1562970"/>
    <lineage>
        <taxon>Bacteria</taxon>
        <taxon>Pseudomonadati</taxon>
        <taxon>Bacteroidota</taxon>
        <taxon>Bacteroidia</taxon>
        <taxon>Bacteroidales</taxon>
        <taxon>Dysgonomonadaceae</taxon>
        <taxon>Fermentimonas</taxon>
    </lineage>
</organism>